<dbReference type="eggNOG" id="COG2326">
    <property type="taxonomic scope" value="Bacteria"/>
</dbReference>
<evidence type="ECO:0000313" key="3">
    <source>
        <dbReference type="EMBL" id="AAO05770.1"/>
    </source>
</evidence>
<evidence type="ECO:0000256" key="1">
    <source>
        <dbReference type="SAM" id="Coils"/>
    </source>
</evidence>
<dbReference type="InterPro" id="IPR027417">
    <property type="entry name" value="P-loop_NTPase"/>
</dbReference>
<evidence type="ECO:0000313" key="4">
    <source>
        <dbReference type="Proteomes" id="UP000001411"/>
    </source>
</evidence>
<evidence type="ECO:0000259" key="2">
    <source>
        <dbReference type="Pfam" id="PF03976"/>
    </source>
</evidence>
<sequence length="474" mass="57048">MSGKLEELQLKVARLSRRTHELGIPIMVLFEGIPASGKTRLSNELLLHLDAKYSRFIATKSPESNDLRYQFLQKYWNTLPQKGNINIYFRSWYSHFLDYKENKIKHDQYKNYDVLVNQIYHFESMLKNDNYEIIKFFIEINEEKRNEHIQQTKDNPLTRWKVQEYENVIPQESYLNQMHQFINKDKDWKVIDYTEREHAFEKMYLHLIDRLEQAIKKVEQQTTKVNGKFTSSFTTSLFNNNLEKVDKKTYKNLIVELQQRMREIQFALYERKIPLVLVFEGMDAAGKGGNIKRIREKLDPTGYEVNGISAPTDVELKHHYLWRFAKKMPKSGHIEIFDRSWYGRVLVERVEGFASQNEWQRASDEINQFEKMWTDEGTIILKFFLCLDKDEQLKRFKDRENNPDKQWKITEEDWRNREKWDEYLEASHDMIESTNTSYAPWYIVPADHKKTSRIEVLKTIIRKCEEVLWGVKTY</sequence>
<dbReference type="HOGENOM" id="CLU_033786_0_0_9"/>
<dbReference type="RefSeq" id="WP_001830598.1">
    <property type="nucleotide sequence ID" value="NC_004461.1"/>
</dbReference>
<feature type="domain" description="Polyphosphate kinase-2-related" evidence="2">
    <location>
        <begin position="245"/>
        <end position="465"/>
    </location>
</feature>
<organism evidence="3 4">
    <name type="scientific">Staphylococcus epidermidis (strain ATCC 12228 / FDA PCI 1200)</name>
    <dbReference type="NCBI Taxonomy" id="176280"/>
    <lineage>
        <taxon>Bacteria</taxon>
        <taxon>Bacillati</taxon>
        <taxon>Bacillota</taxon>
        <taxon>Bacilli</taxon>
        <taxon>Bacillales</taxon>
        <taxon>Staphylococcaceae</taxon>
        <taxon>Staphylococcus</taxon>
    </lineage>
</organism>
<gene>
    <name evidence="3" type="ordered locus">SE_2128</name>
</gene>
<keyword evidence="1" id="KW-0175">Coiled coil</keyword>
<name>A0A0H2VII9_STAES</name>
<protein>
    <recommendedName>
        <fullName evidence="2">Polyphosphate kinase-2-related domain-containing protein</fullName>
    </recommendedName>
</protein>
<dbReference type="PANTHER" id="PTHR34383:SF3">
    <property type="entry name" value="POLYPHOSPHATE:AMP PHOSPHOTRANSFERASE"/>
    <property type="match status" value="1"/>
</dbReference>
<dbReference type="SUPFAM" id="SSF52540">
    <property type="entry name" value="P-loop containing nucleoside triphosphate hydrolases"/>
    <property type="match status" value="2"/>
</dbReference>
<dbReference type="EMBL" id="AE015929">
    <property type="protein sequence ID" value="AAO05770.1"/>
    <property type="molecule type" value="Genomic_DNA"/>
</dbReference>
<reference evidence="3 4" key="1">
    <citation type="journal article" date="2003" name="Mol. Microbiol.">
        <title>Genome-based analysis of virulence genes in a non-biofilm-forming Staphylococcus epidermidis strain (ATCC 12228).</title>
        <authorList>
            <person name="Zhang Y.Q."/>
            <person name="Ren S.X."/>
            <person name="Li H.L."/>
            <person name="Wang Y.X."/>
            <person name="Fu G."/>
            <person name="Yang J."/>
            <person name="Qin Z.Q."/>
            <person name="Miao Y.G."/>
            <person name="Wang W.Y."/>
            <person name="Chen R.S."/>
            <person name="Shen Y."/>
            <person name="Chen Z."/>
            <person name="Yuan Z.H."/>
            <person name="Zhao G.P."/>
            <person name="Qu D."/>
            <person name="Danchin A."/>
            <person name="Wen Y.M."/>
        </authorList>
    </citation>
    <scope>NUCLEOTIDE SEQUENCE [LARGE SCALE GENOMIC DNA]</scope>
    <source>
        <strain evidence="4">ATCC 12228 / FDA PCI 1200</strain>
    </source>
</reference>
<dbReference type="AlphaFoldDB" id="A0A0H2VII9"/>
<feature type="coiled-coil region" evidence="1">
    <location>
        <begin position="201"/>
        <end position="228"/>
    </location>
</feature>
<dbReference type="PATRIC" id="fig|176280.10.peg.2077"/>
<dbReference type="Pfam" id="PF03976">
    <property type="entry name" value="PPK2"/>
    <property type="match status" value="2"/>
</dbReference>
<feature type="domain" description="Polyphosphate kinase-2-related" evidence="2">
    <location>
        <begin position="4"/>
        <end position="216"/>
    </location>
</feature>
<accession>A0A0H2VII9</accession>
<dbReference type="KEGG" id="sep:SE_2128"/>
<dbReference type="Proteomes" id="UP000001411">
    <property type="component" value="Chromosome"/>
</dbReference>
<dbReference type="GeneID" id="50017792"/>
<dbReference type="PANTHER" id="PTHR34383">
    <property type="entry name" value="POLYPHOSPHATE:AMP PHOSPHOTRANSFERASE-RELATED"/>
    <property type="match status" value="1"/>
</dbReference>
<dbReference type="OrthoDB" id="9775224at2"/>
<dbReference type="Gene3D" id="3.40.50.300">
    <property type="entry name" value="P-loop containing nucleotide triphosphate hydrolases"/>
    <property type="match status" value="2"/>
</dbReference>
<proteinExistence type="predicted"/>
<dbReference type="InterPro" id="IPR022488">
    <property type="entry name" value="PPK2-related"/>
</dbReference>